<dbReference type="RefSeq" id="WP_057505322.1">
    <property type="nucleotide sequence ID" value="NZ_LDJG01000028.1"/>
</dbReference>
<dbReference type="Pfam" id="PF00535">
    <property type="entry name" value="Glycos_transf_2"/>
    <property type="match status" value="1"/>
</dbReference>
<evidence type="ECO:0000313" key="7">
    <source>
        <dbReference type="Proteomes" id="UP000050902"/>
    </source>
</evidence>
<keyword evidence="3 6" id="KW-0808">Transferase</keyword>
<feature type="transmembrane region" description="Helical" evidence="4">
    <location>
        <begin position="260"/>
        <end position="282"/>
    </location>
</feature>
<sequence>MVHHFQALRPATEPVCSVCIANYNGAKILPDCIDSILAQAGDIPMEIIVHDDASSDGSAEWIQQRYPNVELLVSGENVGFCIANNRMTERARGRYLLLLNNDAALHTDALKVFLEESQRQSIRSILTLPQYDWETNELIDRGCLLDPLHVPAPNFNPERAEIAFVIGACLWISREDWQVLGGFPEWMDSVGEDLYLCCAARLQGWSIRCLPSSGYRHRQGASFGGNHIGPNGIRTRYRRRHLSERNRLAAFIACTPTMFMWPWLILQLTMLLLEGAALSLALRSTRPWRDIYIAALRDIWQRGKEILALRRSLQTNRTCTLSDYLRAFTPWPRKLIIFLRNGTPRIS</sequence>
<evidence type="ECO:0000256" key="4">
    <source>
        <dbReference type="SAM" id="Phobius"/>
    </source>
</evidence>
<comment type="caution">
    <text evidence="6">The sequence shown here is derived from an EMBL/GenBank/DDBJ whole genome shotgun (WGS) entry which is preliminary data.</text>
</comment>
<dbReference type="SUPFAM" id="SSF53448">
    <property type="entry name" value="Nucleotide-diphospho-sugar transferases"/>
    <property type="match status" value="1"/>
</dbReference>
<keyword evidence="7" id="KW-1185">Reference proteome</keyword>
<name>A0ABR5NGF7_9GAMM</name>
<evidence type="ECO:0000259" key="5">
    <source>
        <dbReference type="Pfam" id="PF00535"/>
    </source>
</evidence>
<protein>
    <submittedName>
        <fullName evidence="6">Glycosyl transferase</fullName>
    </submittedName>
</protein>
<keyword evidence="2" id="KW-0328">Glycosyltransferase</keyword>
<reference evidence="6 7" key="1">
    <citation type="submission" date="2015-05" db="EMBL/GenBank/DDBJ databases">
        <title>Genome sequencing and analysis of members of genus Stenotrophomonas.</title>
        <authorList>
            <person name="Patil P.P."/>
            <person name="Midha S."/>
            <person name="Patil P.B."/>
        </authorList>
    </citation>
    <scope>NUCLEOTIDE SEQUENCE [LARGE SCALE GENOMIC DNA]</scope>
    <source>
        <strain evidence="6 7">DSM 12575</strain>
    </source>
</reference>
<dbReference type="GO" id="GO:0016740">
    <property type="term" value="F:transferase activity"/>
    <property type="evidence" value="ECO:0007669"/>
    <property type="project" value="UniProtKB-KW"/>
</dbReference>
<dbReference type="Gene3D" id="3.90.550.10">
    <property type="entry name" value="Spore Coat Polysaccharide Biosynthesis Protein SpsA, Chain A"/>
    <property type="match status" value="1"/>
</dbReference>
<evidence type="ECO:0000256" key="3">
    <source>
        <dbReference type="ARBA" id="ARBA00022679"/>
    </source>
</evidence>
<evidence type="ECO:0000313" key="6">
    <source>
        <dbReference type="EMBL" id="KRG54784.1"/>
    </source>
</evidence>
<dbReference type="EMBL" id="LDJG01000028">
    <property type="protein sequence ID" value="KRG54784.1"/>
    <property type="molecule type" value="Genomic_DNA"/>
</dbReference>
<dbReference type="InterPro" id="IPR029044">
    <property type="entry name" value="Nucleotide-diphossugar_trans"/>
</dbReference>
<evidence type="ECO:0000256" key="2">
    <source>
        <dbReference type="ARBA" id="ARBA00022676"/>
    </source>
</evidence>
<accession>A0ABR5NGF7</accession>
<feature type="domain" description="Glycosyltransferase 2-like" evidence="5">
    <location>
        <begin position="17"/>
        <end position="174"/>
    </location>
</feature>
<comment type="similarity">
    <text evidence="1">Belongs to the glycosyltransferase 2 family.</text>
</comment>
<proteinExistence type="inferred from homology"/>
<dbReference type="PANTHER" id="PTHR43179">
    <property type="entry name" value="RHAMNOSYLTRANSFERASE WBBL"/>
    <property type="match status" value="1"/>
</dbReference>
<keyword evidence="4" id="KW-0812">Transmembrane</keyword>
<keyword evidence="4" id="KW-1133">Transmembrane helix</keyword>
<dbReference type="Proteomes" id="UP000050902">
    <property type="component" value="Unassembled WGS sequence"/>
</dbReference>
<gene>
    <name evidence="6" type="ORF">ABB22_15615</name>
</gene>
<evidence type="ECO:0000256" key="1">
    <source>
        <dbReference type="ARBA" id="ARBA00006739"/>
    </source>
</evidence>
<keyword evidence="4" id="KW-0472">Membrane</keyword>
<dbReference type="PANTHER" id="PTHR43179:SF12">
    <property type="entry name" value="GALACTOFURANOSYLTRANSFERASE GLFT2"/>
    <property type="match status" value="1"/>
</dbReference>
<dbReference type="InterPro" id="IPR001173">
    <property type="entry name" value="Glyco_trans_2-like"/>
</dbReference>
<organism evidence="6 7">
    <name type="scientific">Stenotrophomonas nitritireducens</name>
    <dbReference type="NCBI Taxonomy" id="83617"/>
    <lineage>
        <taxon>Bacteria</taxon>
        <taxon>Pseudomonadati</taxon>
        <taxon>Pseudomonadota</taxon>
        <taxon>Gammaproteobacteria</taxon>
        <taxon>Lysobacterales</taxon>
        <taxon>Lysobacteraceae</taxon>
        <taxon>Stenotrophomonas</taxon>
    </lineage>
</organism>